<reference evidence="2 3" key="1">
    <citation type="journal article" date="2018" name="Biotechnol. Biofuels">
        <title>Integrative visual omics of the white-rot fungus Polyporus brumalis exposes the biotechnological potential of its oxidative enzymes for delignifying raw plant biomass.</title>
        <authorList>
            <person name="Miyauchi S."/>
            <person name="Rancon A."/>
            <person name="Drula E."/>
            <person name="Hage H."/>
            <person name="Chaduli D."/>
            <person name="Favel A."/>
            <person name="Grisel S."/>
            <person name="Henrissat B."/>
            <person name="Herpoel-Gimbert I."/>
            <person name="Ruiz-Duenas F.J."/>
            <person name="Chevret D."/>
            <person name="Hainaut M."/>
            <person name="Lin J."/>
            <person name="Wang M."/>
            <person name="Pangilinan J."/>
            <person name="Lipzen A."/>
            <person name="Lesage-Meessen L."/>
            <person name="Navarro D."/>
            <person name="Riley R."/>
            <person name="Grigoriev I.V."/>
            <person name="Zhou S."/>
            <person name="Raouche S."/>
            <person name="Rosso M.N."/>
        </authorList>
    </citation>
    <scope>NUCLEOTIDE SEQUENCE [LARGE SCALE GENOMIC DNA]</scope>
    <source>
        <strain evidence="2 3">BRFM 1820</strain>
    </source>
</reference>
<dbReference type="OrthoDB" id="3036049at2759"/>
<dbReference type="PROSITE" id="PS50097">
    <property type="entry name" value="BTB"/>
    <property type="match status" value="1"/>
</dbReference>
<dbReference type="SUPFAM" id="SSF54695">
    <property type="entry name" value="POZ domain"/>
    <property type="match status" value="1"/>
</dbReference>
<sequence>MSGHTRKRARLDPEIAASNLEQWMKKAGPDQTCVLATVGEGDDIVEHKKDEEFWYEDGNIFLIAGDTRFRVFKGILADLSPVFKDMFSIPHPRVNTSSSKAAQLCPVVHVSDSPDELRYLLRVCFPKTGASRYLSPDPTYDEVSALIRLGHKYQIPQLVESSLDYLKRYYSDDLEVWAKAGRKKRPPKFRKSHAIGVVNLARLTGCTQLLPPALLSCCLLRTDAVVAGAAREGAPGESLSLDDIRLCYLARGKLAAAGVETALRVCQPLVSDTCSKTLRCVVFLIELVVKLPEQADQLCTGNPFRSYADRFAFLRGKLCGSCYAMLEERDREERRAMWKKLPELLGIDVDGWAADDKDASAAGAETSGSTA</sequence>
<gene>
    <name evidence="2" type="ORF">OH76DRAFT_618428</name>
</gene>
<dbReference type="EMBL" id="KZ857408">
    <property type="protein sequence ID" value="RDX48983.1"/>
    <property type="molecule type" value="Genomic_DNA"/>
</dbReference>
<organism evidence="2 3">
    <name type="scientific">Lentinus brumalis</name>
    <dbReference type="NCBI Taxonomy" id="2498619"/>
    <lineage>
        <taxon>Eukaryota</taxon>
        <taxon>Fungi</taxon>
        <taxon>Dikarya</taxon>
        <taxon>Basidiomycota</taxon>
        <taxon>Agaricomycotina</taxon>
        <taxon>Agaricomycetes</taxon>
        <taxon>Polyporales</taxon>
        <taxon>Polyporaceae</taxon>
        <taxon>Lentinus</taxon>
    </lineage>
</organism>
<keyword evidence="3" id="KW-1185">Reference proteome</keyword>
<feature type="domain" description="BTB" evidence="1">
    <location>
        <begin position="58"/>
        <end position="125"/>
    </location>
</feature>
<dbReference type="InterPro" id="IPR000210">
    <property type="entry name" value="BTB/POZ_dom"/>
</dbReference>
<proteinExistence type="predicted"/>
<name>A0A371D8X3_9APHY</name>
<evidence type="ECO:0000259" key="1">
    <source>
        <dbReference type="PROSITE" id="PS50097"/>
    </source>
</evidence>
<evidence type="ECO:0000313" key="3">
    <source>
        <dbReference type="Proteomes" id="UP000256964"/>
    </source>
</evidence>
<dbReference type="Pfam" id="PF00651">
    <property type="entry name" value="BTB"/>
    <property type="match status" value="1"/>
</dbReference>
<evidence type="ECO:0000313" key="2">
    <source>
        <dbReference type="EMBL" id="RDX48983.1"/>
    </source>
</evidence>
<dbReference type="InterPro" id="IPR011333">
    <property type="entry name" value="SKP1/BTB/POZ_sf"/>
</dbReference>
<dbReference type="Proteomes" id="UP000256964">
    <property type="component" value="Unassembled WGS sequence"/>
</dbReference>
<dbReference type="SMART" id="SM00225">
    <property type="entry name" value="BTB"/>
    <property type="match status" value="1"/>
</dbReference>
<dbReference type="AlphaFoldDB" id="A0A371D8X3"/>
<dbReference type="Gene3D" id="3.30.710.10">
    <property type="entry name" value="Potassium Channel Kv1.1, Chain A"/>
    <property type="match status" value="1"/>
</dbReference>
<protein>
    <recommendedName>
        <fullName evidence="1">BTB domain-containing protein</fullName>
    </recommendedName>
</protein>
<accession>A0A371D8X3</accession>